<evidence type="ECO:0000256" key="1">
    <source>
        <dbReference type="SAM" id="Phobius"/>
    </source>
</evidence>
<keyword evidence="1" id="KW-1133">Transmembrane helix</keyword>
<gene>
    <name evidence="2" type="ORF">GCM10010492_05060</name>
</gene>
<sequence>MSDEQGRDLSALAGVASAVGALAPPVTIATSLMLYFGWARTAEQARFMGVDVSLFGYSTQDYVLRSIRTLYIPLLVVAAAVLCWLAVHHRVLKVLETRRRGLRVAGRALFATGLAALAAVVVVATVQRAFLPLVVPLVLAVGTVVAAYGAWLTRVTGDAKAPAPPWHNALRKLMVGSMITLALFWELSLYAGVTGRGYADELAATVHTLPRATAYSGESLGIEAPNVVEERLDTGRHRTTGLRLLVRSGGRVFLLHDRWNPVNGRVVVLPDNETVRWQFSR</sequence>
<reference evidence="2 3" key="1">
    <citation type="journal article" date="2019" name="Int. J. Syst. Evol. Microbiol.">
        <title>The Global Catalogue of Microorganisms (GCM) 10K type strain sequencing project: providing services to taxonomists for standard genome sequencing and annotation.</title>
        <authorList>
            <consortium name="The Broad Institute Genomics Platform"/>
            <consortium name="The Broad Institute Genome Sequencing Center for Infectious Disease"/>
            <person name="Wu L."/>
            <person name="Ma J."/>
        </authorList>
    </citation>
    <scope>NUCLEOTIDE SEQUENCE [LARGE SCALE GENOMIC DNA]</scope>
    <source>
        <strain evidence="2 3">JCM 3380</strain>
    </source>
</reference>
<feature type="transmembrane region" description="Helical" evidence="1">
    <location>
        <begin position="12"/>
        <end position="38"/>
    </location>
</feature>
<feature type="transmembrane region" description="Helical" evidence="1">
    <location>
        <begin position="133"/>
        <end position="152"/>
    </location>
</feature>
<proteinExistence type="predicted"/>
<keyword evidence="1" id="KW-0812">Transmembrane</keyword>
<feature type="transmembrane region" description="Helical" evidence="1">
    <location>
        <begin position="108"/>
        <end position="127"/>
    </location>
</feature>
<evidence type="ECO:0000313" key="2">
    <source>
        <dbReference type="EMBL" id="GAA0210247.1"/>
    </source>
</evidence>
<keyword evidence="3" id="KW-1185">Reference proteome</keyword>
<keyword evidence="1" id="KW-0472">Membrane</keyword>
<protein>
    <submittedName>
        <fullName evidence="2">Uncharacterized protein</fullName>
    </submittedName>
</protein>
<comment type="caution">
    <text evidence="2">The sequence shown here is derived from an EMBL/GenBank/DDBJ whole genome shotgun (WGS) entry which is preliminary data.</text>
</comment>
<dbReference type="Proteomes" id="UP001500416">
    <property type="component" value="Unassembled WGS sequence"/>
</dbReference>
<accession>A0ABN0T2B3</accession>
<name>A0ABN0T2B3_9PSEU</name>
<feature type="transmembrane region" description="Helical" evidence="1">
    <location>
        <begin position="70"/>
        <end position="87"/>
    </location>
</feature>
<dbReference type="EMBL" id="BAAABU010000001">
    <property type="protein sequence ID" value="GAA0210247.1"/>
    <property type="molecule type" value="Genomic_DNA"/>
</dbReference>
<feature type="transmembrane region" description="Helical" evidence="1">
    <location>
        <begin position="173"/>
        <end position="193"/>
    </location>
</feature>
<dbReference type="RefSeq" id="WP_343931916.1">
    <property type="nucleotide sequence ID" value="NZ_BAAABU010000001.1"/>
</dbReference>
<evidence type="ECO:0000313" key="3">
    <source>
        <dbReference type="Proteomes" id="UP001500416"/>
    </source>
</evidence>
<organism evidence="2 3">
    <name type="scientific">Saccharothrix mutabilis subsp. mutabilis</name>
    <dbReference type="NCBI Taxonomy" id="66855"/>
    <lineage>
        <taxon>Bacteria</taxon>
        <taxon>Bacillati</taxon>
        <taxon>Actinomycetota</taxon>
        <taxon>Actinomycetes</taxon>
        <taxon>Pseudonocardiales</taxon>
        <taxon>Pseudonocardiaceae</taxon>
        <taxon>Saccharothrix</taxon>
    </lineage>
</organism>